<keyword evidence="6" id="KW-1185">Reference proteome</keyword>
<dbReference type="InterPro" id="IPR013915">
    <property type="entry name" value="Prp19_cc"/>
</dbReference>
<dbReference type="GO" id="GO:0005840">
    <property type="term" value="C:ribosome"/>
    <property type="evidence" value="ECO:0007669"/>
    <property type="project" value="UniProtKB-KW"/>
</dbReference>
<comment type="similarity">
    <text evidence="1">Belongs to the eukaryotic ribosomal protein eS21 family.</text>
</comment>
<evidence type="ECO:0000313" key="6">
    <source>
        <dbReference type="Proteomes" id="UP000734854"/>
    </source>
</evidence>
<dbReference type="InterPro" id="IPR001931">
    <property type="entry name" value="Ribosomal_eS21"/>
</dbReference>
<dbReference type="GO" id="GO:0003735">
    <property type="term" value="F:structural constituent of ribosome"/>
    <property type="evidence" value="ECO:0007669"/>
    <property type="project" value="InterPro"/>
</dbReference>
<evidence type="ECO:0000256" key="2">
    <source>
        <dbReference type="ARBA" id="ARBA00022980"/>
    </source>
</evidence>
<dbReference type="GO" id="GO:1990904">
    <property type="term" value="C:ribonucleoprotein complex"/>
    <property type="evidence" value="ECO:0007669"/>
    <property type="project" value="UniProtKB-KW"/>
</dbReference>
<dbReference type="PANTHER" id="PTHR10442">
    <property type="entry name" value="40S RIBOSOMAL PROTEIN S21"/>
    <property type="match status" value="1"/>
</dbReference>
<dbReference type="AlphaFoldDB" id="A0A8J5KUM8"/>
<dbReference type="Gene3D" id="3.30.1230.20">
    <property type="match status" value="1"/>
</dbReference>
<dbReference type="GO" id="GO:0006412">
    <property type="term" value="P:translation"/>
    <property type="evidence" value="ECO:0007669"/>
    <property type="project" value="InterPro"/>
</dbReference>
<keyword evidence="3" id="KW-0687">Ribonucleoprotein</keyword>
<keyword evidence="2" id="KW-0689">Ribosomal protein</keyword>
<sequence length="317" mass="35355">MQGKAGLLGQPNNQLVVAHRSDSFVEDLEAGVLVRGLHEGCEEDVAEVPELPRPLGAPDAQVAKPGPLQAASIPGLLGMLQNMSNVLILKEFNVVFLLLKQEWDALMLSNFALENQLHTARQKLSHLCIRLITAKDHASVQINIGHLDDNGVYTGQYTTFALSGFIRAQNKFEYEKTNLVMAEVERLAMRAIREERSKMRRHWKQLGGLGTKDSPKRKSYKGEISEKNTNNWFNRPLEGAHGLKTLVQHYHTALPPKRLPPKSYRLPSPATEFGVKDFSADNFGLARKTAAVLPTHFTYQLYGYPAPVPNNDQGGNW</sequence>
<comment type="caution">
    <text evidence="5">The sequence shown here is derived from an EMBL/GenBank/DDBJ whole genome shotgun (WGS) entry which is preliminary data.</text>
</comment>
<reference evidence="5 6" key="1">
    <citation type="submission" date="2020-08" db="EMBL/GenBank/DDBJ databases">
        <title>Plant Genome Project.</title>
        <authorList>
            <person name="Zhang R.-G."/>
        </authorList>
    </citation>
    <scope>NUCLEOTIDE SEQUENCE [LARGE SCALE GENOMIC DNA]</scope>
    <source>
        <tissue evidence="5">Rhizome</tissue>
    </source>
</reference>
<name>A0A8J5KUM8_ZINOF</name>
<evidence type="ECO:0000313" key="5">
    <source>
        <dbReference type="EMBL" id="KAG6490188.1"/>
    </source>
</evidence>
<evidence type="ECO:0000256" key="1">
    <source>
        <dbReference type="ARBA" id="ARBA00010228"/>
    </source>
</evidence>
<gene>
    <name evidence="5" type="ORF">ZIOFF_051473</name>
</gene>
<evidence type="ECO:0000259" key="4">
    <source>
        <dbReference type="Pfam" id="PF08606"/>
    </source>
</evidence>
<dbReference type="Pfam" id="PF01249">
    <property type="entry name" value="Ribosomal_S21e"/>
    <property type="match status" value="1"/>
</dbReference>
<accession>A0A8J5KUM8</accession>
<dbReference type="Pfam" id="PF08606">
    <property type="entry name" value="Prp19"/>
    <property type="match status" value="1"/>
</dbReference>
<dbReference type="EMBL" id="JACMSC010000014">
    <property type="protein sequence ID" value="KAG6490188.1"/>
    <property type="molecule type" value="Genomic_DNA"/>
</dbReference>
<evidence type="ECO:0000256" key="3">
    <source>
        <dbReference type="ARBA" id="ARBA00023274"/>
    </source>
</evidence>
<protein>
    <recommendedName>
        <fullName evidence="4">Prp19 coiled-coil region domain-containing protein</fullName>
    </recommendedName>
</protein>
<feature type="domain" description="Prp19 coiled-coil region" evidence="4">
    <location>
        <begin position="98"/>
        <end position="126"/>
    </location>
</feature>
<dbReference type="InterPro" id="IPR038579">
    <property type="entry name" value="Ribosomal_eS21_sf"/>
</dbReference>
<organism evidence="5 6">
    <name type="scientific">Zingiber officinale</name>
    <name type="common">Ginger</name>
    <name type="synonym">Amomum zingiber</name>
    <dbReference type="NCBI Taxonomy" id="94328"/>
    <lineage>
        <taxon>Eukaryota</taxon>
        <taxon>Viridiplantae</taxon>
        <taxon>Streptophyta</taxon>
        <taxon>Embryophyta</taxon>
        <taxon>Tracheophyta</taxon>
        <taxon>Spermatophyta</taxon>
        <taxon>Magnoliopsida</taxon>
        <taxon>Liliopsida</taxon>
        <taxon>Zingiberales</taxon>
        <taxon>Zingiberaceae</taxon>
        <taxon>Zingiber</taxon>
    </lineage>
</organism>
<dbReference type="Proteomes" id="UP000734854">
    <property type="component" value="Unassembled WGS sequence"/>
</dbReference>
<proteinExistence type="inferred from homology"/>